<dbReference type="AlphaFoldDB" id="A0A8S3YJ37"/>
<dbReference type="SMART" id="SM00409">
    <property type="entry name" value="IG"/>
    <property type="match status" value="3"/>
</dbReference>
<dbReference type="CDD" id="cd00063">
    <property type="entry name" value="FN3"/>
    <property type="match status" value="1"/>
</dbReference>
<dbReference type="Pfam" id="PF07679">
    <property type="entry name" value="I-set"/>
    <property type="match status" value="1"/>
</dbReference>
<dbReference type="InterPro" id="IPR007110">
    <property type="entry name" value="Ig-like_dom"/>
</dbReference>
<dbReference type="InterPro" id="IPR036116">
    <property type="entry name" value="FN3_sf"/>
</dbReference>
<evidence type="ECO:0000313" key="8">
    <source>
        <dbReference type="EMBL" id="CAG5114950.1"/>
    </source>
</evidence>
<accession>A0A8S3YJ37</accession>
<evidence type="ECO:0000256" key="4">
    <source>
        <dbReference type="ARBA" id="ARBA00023319"/>
    </source>
</evidence>
<organism evidence="8 9">
    <name type="scientific">Candidula unifasciata</name>
    <dbReference type="NCBI Taxonomy" id="100452"/>
    <lineage>
        <taxon>Eukaryota</taxon>
        <taxon>Metazoa</taxon>
        <taxon>Spiralia</taxon>
        <taxon>Lophotrochozoa</taxon>
        <taxon>Mollusca</taxon>
        <taxon>Gastropoda</taxon>
        <taxon>Heterobranchia</taxon>
        <taxon>Euthyneura</taxon>
        <taxon>Panpulmonata</taxon>
        <taxon>Eupulmonata</taxon>
        <taxon>Stylommatophora</taxon>
        <taxon>Helicina</taxon>
        <taxon>Helicoidea</taxon>
        <taxon>Geomitridae</taxon>
        <taxon>Candidula</taxon>
    </lineage>
</organism>
<evidence type="ECO:0000313" key="9">
    <source>
        <dbReference type="Proteomes" id="UP000678393"/>
    </source>
</evidence>
<dbReference type="FunFam" id="2.60.40.10:FF:000032">
    <property type="entry name" value="palladin isoform X1"/>
    <property type="match status" value="1"/>
</dbReference>
<dbReference type="CDD" id="cd00096">
    <property type="entry name" value="Ig"/>
    <property type="match status" value="1"/>
</dbReference>
<feature type="domain" description="Ig-like" evidence="6">
    <location>
        <begin position="202"/>
        <end position="284"/>
    </location>
</feature>
<dbReference type="PANTHER" id="PTHR45080:SF8">
    <property type="entry name" value="IG-LIKE DOMAIN-CONTAINING PROTEIN"/>
    <property type="match status" value="1"/>
</dbReference>
<feature type="transmembrane region" description="Helical" evidence="5">
    <location>
        <begin position="464"/>
        <end position="486"/>
    </location>
</feature>
<dbReference type="InterPro" id="IPR050958">
    <property type="entry name" value="Cell_Adh-Cytoskel_Orgn"/>
</dbReference>
<dbReference type="SMART" id="SM00408">
    <property type="entry name" value="IGc2"/>
    <property type="match status" value="3"/>
</dbReference>
<keyword evidence="5" id="KW-0812">Transmembrane</keyword>
<evidence type="ECO:0000256" key="2">
    <source>
        <dbReference type="ARBA" id="ARBA00022737"/>
    </source>
</evidence>
<evidence type="ECO:0000256" key="1">
    <source>
        <dbReference type="ARBA" id="ARBA00022729"/>
    </source>
</evidence>
<comment type="caution">
    <text evidence="8">The sequence shown here is derived from an EMBL/GenBank/DDBJ whole genome shotgun (WGS) entry which is preliminary data.</text>
</comment>
<keyword evidence="5" id="KW-0472">Membrane</keyword>
<dbReference type="GO" id="GO:0005886">
    <property type="term" value="C:plasma membrane"/>
    <property type="evidence" value="ECO:0007669"/>
    <property type="project" value="TreeGrafter"/>
</dbReference>
<protein>
    <submittedName>
        <fullName evidence="8">Uncharacterized protein</fullName>
    </submittedName>
</protein>
<dbReference type="OrthoDB" id="10012075at2759"/>
<dbReference type="InterPro" id="IPR036179">
    <property type="entry name" value="Ig-like_dom_sf"/>
</dbReference>
<evidence type="ECO:0000256" key="5">
    <source>
        <dbReference type="SAM" id="Phobius"/>
    </source>
</evidence>
<dbReference type="InterPro" id="IPR013783">
    <property type="entry name" value="Ig-like_fold"/>
</dbReference>
<feature type="domain" description="Fibronectin type-III" evidence="7">
    <location>
        <begin position="301"/>
        <end position="404"/>
    </location>
</feature>
<dbReference type="Pfam" id="PF13927">
    <property type="entry name" value="Ig_3"/>
    <property type="match status" value="2"/>
</dbReference>
<dbReference type="Proteomes" id="UP000678393">
    <property type="component" value="Unassembled WGS sequence"/>
</dbReference>
<evidence type="ECO:0000259" key="6">
    <source>
        <dbReference type="PROSITE" id="PS50835"/>
    </source>
</evidence>
<dbReference type="SMART" id="SM00060">
    <property type="entry name" value="FN3"/>
    <property type="match status" value="1"/>
</dbReference>
<dbReference type="InterPro" id="IPR013098">
    <property type="entry name" value="Ig_I-set"/>
</dbReference>
<keyword evidence="5" id="KW-1133">Transmembrane helix</keyword>
<dbReference type="PROSITE" id="PS50853">
    <property type="entry name" value="FN3"/>
    <property type="match status" value="1"/>
</dbReference>
<keyword evidence="9" id="KW-1185">Reference proteome</keyword>
<keyword evidence="4" id="KW-0393">Immunoglobulin domain</keyword>
<dbReference type="InterPro" id="IPR003598">
    <property type="entry name" value="Ig_sub2"/>
</dbReference>
<name>A0A8S3YJ37_9EUPU</name>
<dbReference type="Gene3D" id="2.60.40.10">
    <property type="entry name" value="Immunoglobulins"/>
    <property type="match status" value="4"/>
</dbReference>
<feature type="non-terminal residue" evidence="8">
    <location>
        <position position="492"/>
    </location>
</feature>
<feature type="domain" description="Ig-like" evidence="6">
    <location>
        <begin position="93"/>
        <end position="197"/>
    </location>
</feature>
<dbReference type="GO" id="GO:0007156">
    <property type="term" value="P:homophilic cell adhesion via plasma membrane adhesion molecules"/>
    <property type="evidence" value="ECO:0007669"/>
    <property type="project" value="TreeGrafter"/>
</dbReference>
<dbReference type="SUPFAM" id="SSF49265">
    <property type="entry name" value="Fibronectin type III"/>
    <property type="match status" value="1"/>
</dbReference>
<evidence type="ECO:0000259" key="7">
    <source>
        <dbReference type="PROSITE" id="PS50853"/>
    </source>
</evidence>
<dbReference type="InterPro" id="IPR003599">
    <property type="entry name" value="Ig_sub"/>
</dbReference>
<keyword evidence="1" id="KW-0732">Signal</keyword>
<gene>
    <name evidence="8" type="ORF">CUNI_LOCUS508</name>
</gene>
<proteinExistence type="predicted"/>
<dbReference type="PANTHER" id="PTHR45080">
    <property type="entry name" value="CONTACTIN 5"/>
    <property type="match status" value="1"/>
</dbReference>
<dbReference type="InterPro" id="IPR003961">
    <property type="entry name" value="FN3_dom"/>
</dbReference>
<dbReference type="PROSITE" id="PS50835">
    <property type="entry name" value="IG_LIKE"/>
    <property type="match status" value="3"/>
</dbReference>
<keyword evidence="2" id="KW-0677">Repeat</keyword>
<keyword evidence="3" id="KW-1015">Disulfide bond</keyword>
<feature type="domain" description="Ig-like" evidence="6">
    <location>
        <begin position="1"/>
        <end position="88"/>
    </location>
</feature>
<reference evidence="8" key="1">
    <citation type="submission" date="2021-04" db="EMBL/GenBank/DDBJ databases">
        <authorList>
            <consortium name="Molecular Ecology Group"/>
        </authorList>
    </citation>
    <scope>NUCLEOTIDE SEQUENCE</scope>
</reference>
<dbReference type="EMBL" id="CAJHNH020000058">
    <property type="protein sequence ID" value="CAG5114950.1"/>
    <property type="molecule type" value="Genomic_DNA"/>
</dbReference>
<dbReference type="SUPFAM" id="SSF48726">
    <property type="entry name" value="Immunoglobulin"/>
    <property type="match status" value="3"/>
</dbReference>
<sequence>PKMSMTGATLKVAAGVKAYMQCKATGDPAPTITWDKDGTPVHLLSSRYSVNKDNWALRVFTPQIDDVGNYTCTATNRLGVDKTTYTLLVMVQPESQIVSPSNLTVMELTNQQLVCRSRGVPRPFFEWLIKNNPPIRADTTTQGNVSLKRLYSIEREVDEHVYESVLYFQPVNYKDFGNFACVAYNDIGHSRVRASLDVLFSPKVLSDHSSLQPVVWWEGHPTNLSCVVAGNDVPEITWFRNRKRFTCNKLEEWEEASQITSSCIVSHPLILDGGPGVYSCRAKNRYGKTPVHEFHVRENFPPAAVEFSTVSVKPDEVVLAVKIPKKRDTPPATYVLASYKLAGDVGGVPNPEYERMGDVDKQGEGTVKLVGVRENSEYVVKVRARNSVGFGPETVSVINTALPPAATETTPWMSTISTVMPIYDNSYDEDVNQLTNRRDDVRQLEFEESPEALGVRSSAYCLRIYGGCWFCPTNFMFFISWILLVLRCHCVS</sequence>
<evidence type="ECO:0000256" key="3">
    <source>
        <dbReference type="ARBA" id="ARBA00023157"/>
    </source>
</evidence>